<proteinExistence type="predicted"/>
<organism evidence="2 3">
    <name type="scientific">Macrosiphum euphorbiae</name>
    <name type="common">potato aphid</name>
    <dbReference type="NCBI Taxonomy" id="13131"/>
    <lineage>
        <taxon>Eukaryota</taxon>
        <taxon>Metazoa</taxon>
        <taxon>Ecdysozoa</taxon>
        <taxon>Arthropoda</taxon>
        <taxon>Hexapoda</taxon>
        <taxon>Insecta</taxon>
        <taxon>Pterygota</taxon>
        <taxon>Neoptera</taxon>
        <taxon>Paraneoptera</taxon>
        <taxon>Hemiptera</taxon>
        <taxon>Sternorrhyncha</taxon>
        <taxon>Aphidomorpha</taxon>
        <taxon>Aphidoidea</taxon>
        <taxon>Aphididae</taxon>
        <taxon>Macrosiphini</taxon>
        <taxon>Macrosiphum</taxon>
    </lineage>
</organism>
<name>A0AAV0VVB0_9HEMI</name>
<dbReference type="EMBL" id="CARXXK010000001">
    <property type="protein sequence ID" value="CAI6347535.1"/>
    <property type="molecule type" value="Genomic_DNA"/>
</dbReference>
<comment type="caution">
    <text evidence="2">The sequence shown here is derived from an EMBL/GenBank/DDBJ whole genome shotgun (WGS) entry which is preliminary data.</text>
</comment>
<dbReference type="AlphaFoldDB" id="A0AAV0VVB0"/>
<keyword evidence="3" id="KW-1185">Reference proteome</keyword>
<accession>A0AAV0VVB0</accession>
<gene>
    <name evidence="2" type="ORF">MEUPH1_LOCUS4313</name>
</gene>
<feature type="region of interest" description="Disordered" evidence="1">
    <location>
        <begin position="1"/>
        <end position="20"/>
    </location>
</feature>
<protein>
    <submittedName>
        <fullName evidence="2">Uncharacterized protein</fullName>
    </submittedName>
</protein>
<sequence length="152" mass="17553">MQFSDEEDEPTASALPTPSPVKKNKAGKFFGTCQKTIIINLYKKYHLQQPKMKYIDIMMSLSNDTGIGLTTVKRTIRDYRQKGVVCSPNKKKQRLTIIEKIEDFDKNAIRQKIHGFWYRHEIPTLSKVLVAINEDSSLQLYLVLVCIGCWEI</sequence>
<evidence type="ECO:0000313" key="3">
    <source>
        <dbReference type="Proteomes" id="UP001160148"/>
    </source>
</evidence>
<feature type="compositionally biased region" description="Acidic residues" evidence="1">
    <location>
        <begin position="1"/>
        <end position="10"/>
    </location>
</feature>
<evidence type="ECO:0000256" key="1">
    <source>
        <dbReference type="SAM" id="MobiDB-lite"/>
    </source>
</evidence>
<reference evidence="2 3" key="1">
    <citation type="submission" date="2023-01" db="EMBL/GenBank/DDBJ databases">
        <authorList>
            <person name="Whitehead M."/>
        </authorList>
    </citation>
    <scope>NUCLEOTIDE SEQUENCE [LARGE SCALE GENOMIC DNA]</scope>
</reference>
<dbReference type="Proteomes" id="UP001160148">
    <property type="component" value="Unassembled WGS sequence"/>
</dbReference>
<evidence type="ECO:0000313" key="2">
    <source>
        <dbReference type="EMBL" id="CAI6347535.1"/>
    </source>
</evidence>